<dbReference type="GO" id="GO:0005975">
    <property type="term" value="P:carbohydrate metabolic process"/>
    <property type="evidence" value="ECO:0007669"/>
    <property type="project" value="InterPro"/>
</dbReference>
<dbReference type="PANTHER" id="PTHR43695">
    <property type="entry name" value="PUTATIVE (AFU_ORTHOLOGUE AFUA_2G17250)-RELATED"/>
    <property type="match status" value="1"/>
</dbReference>
<dbReference type="InterPro" id="IPR013830">
    <property type="entry name" value="SGNH_hydro"/>
</dbReference>
<dbReference type="InterPro" id="IPR012341">
    <property type="entry name" value="6hp_glycosidase-like_sf"/>
</dbReference>
<dbReference type="KEGG" id="bun:Bun01g_02110"/>
<organism evidence="5 6">
    <name type="scientific">Bacteroides uniformis</name>
    <dbReference type="NCBI Taxonomy" id="820"/>
    <lineage>
        <taxon>Bacteria</taxon>
        <taxon>Pseudomonadati</taxon>
        <taxon>Bacteroidota</taxon>
        <taxon>Bacteroidia</taxon>
        <taxon>Bacteroidales</taxon>
        <taxon>Bacteroidaceae</taxon>
        <taxon>Bacteroides</taxon>
    </lineage>
</organism>
<dbReference type="Pfam" id="PF13472">
    <property type="entry name" value="Lipase_GDSL_2"/>
    <property type="match status" value="1"/>
</dbReference>
<keyword evidence="3" id="KW-0732">Signal</keyword>
<keyword evidence="2" id="KW-0378">Hydrolase</keyword>
<dbReference type="PANTHER" id="PTHR43695:SF1">
    <property type="entry name" value="RHAMNOGALACTURONAN ACETYLESTERASE"/>
    <property type="match status" value="1"/>
</dbReference>
<gene>
    <name evidence="5" type="ORF">Bun01g_02110</name>
</gene>
<feature type="domain" description="SGNH hydrolase-type esterase" evidence="4">
    <location>
        <begin position="491"/>
        <end position="692"/>
    </location>
</feature>
<evidence type="ECO:0000256" key="1">
    <source>
        <dbReference type="ARBA" id="ARBA00008668"/>
    </source>
</evidence>
<evidence type="ECO:0000313" key="5">
    <source>
        <dbReference type="EMBL" id="BBK85841.1"/>
    </source>
</evidence>
<evidence type="ECO:0000259" key="4">
    <source>
        <dbReference type="Pfam" id="PF13472"/>
    </source>
</evidence>
<dbReference type="EMBL" id="AP019724">
    <property type="protein sequence ID" value="BBK85841.1"/>
    <property type="molecule type" value="Genomic_DNA"/>
</dbReference>
<dbReference type="RefSeq" id="WP_230321494.1">
    <property type="nucleotide sequence ID" value="NZ_AP019724.1"/>
</dbReference>
<dbReference type="Pfam" id="PF07470">
    <property type="entry name" value="Glyco_hydro_88"/>
    <property type="match status" value="1"/>
</dbReference>
<feature type="signal peptide" evidence="3">
    <location>
        <begin position="1"/>
        <end position="23"/>
    </location>
</feature>
<protein>
    <recommendedName>
        <fullName evidence="4">SGNH hydrolase-type esterase domain-containing protein</fullName>
    </recommendedName>
</protein>
<dbReference type="CDD" id="cd01821">
    <property type="entry name" value="Rhamnogalacturan_acetylesterase_like"/>
    <property type="match status" value="1"/>
</dbReference>
<dbReference type="InterPro" id="IPR037459">
    <property type="entry name" value="RhgT-like"/>
</dbReference>
<dbReference type="GO" id="GO:0016788">
    <property type="term" value="F:hydrolase activity, acting on ester bonds"/>
    <property type="evidence" value="ECO:0007669"/>
    <property type="project" value="UniProtKB-ARBA"/>
</dbReference>
<name>A0A4Y1VE57_BACUN</name>
<dbReference type="InterPro" id="IPR036514">
    <property type="entry name" value="SGNH_hydro_sf"/>
</dbReference>
<dbReference type="SUPFAM" id="SSF48208">
    <property type="entry name" value="Six-hairpin glycosidases"/>
    <property type="match status" value="1"/>
</dbReference>
<sequence>MMNRIALIVTAACLLAIGNQAVAQKKAERYSVTEREKGISEDADGVNYGIVSPDEIKKDMKCVLEYLERNTPYEVIDGKKGRHVPAGAELNREAQLERGTFSLVDNGCGMTYSAMFTAAELLGDDAYRDYAHNRLSFLAEVLPAFGRVYEKYGVTDSEVIQLLSPRDLDDCGTMCAAMIKACLAEEISGACPLVEGWVNTVMYKTTRLADGTFSRDCPFRHTLWLDDIYKGVPALALMGALSKYNQTKYYREALFQIGNFADRLFVSEKGLFRHGWVEDMRTHPAYYWGPANGMAMLALCEVLDALPSNYEGRNGLIELLRKHIEGVAACQSKDGFWYRLLDRCDSGYETSSTAFFVYAIARAINRGWVDAIAYGPVALLGWQALSSAIGNDGRLSGVSSSACVAYDPAYYVRRPMAGNVLQGYGAVIGAGAEMCKLLESNCLKMNGGAVCLYPTLQQSDASIFTYSEPGNFLQFVAGVSRLNSKAPVVFVIGDSTVKYRSDKGEADRWGWGGFLQDYFDSSRITVENCAVEGRSSRTYITEGLWDRLLPALRKGDYLIIDFGHNDNNPLNTGLARGTLPGIGHESKKMVIERDGSMEEIFTYGHYMRIYIRQARAKGVEVILLSHTPANQWENGKMKRCAQTYRKWTKELAEQEMVHFVDLNDLTAGKFDLIGQENAKIYYKDLVHTSKEGAVMNAESVIEGISRLDECNLKKFLDSYYMSNLKVLSNE</sequence>
<dbReference type="Gene3D" id="3.40.50.1110">
    <property type="entry name" value="SGNH hydrolase"/>
    <property type="match status" value="1"/>
</dbReference>
<dbReference type="SUPFAM" id="SSF52266">
    <property type="entry name" value="SGNH hydrolase"/>
    <property type="match status" value="1"/>
</dbReference>
<dbReference type="AlphaFoldDB" id="A0A4Y1VE57"/>
<proteinExistence type="inferred from homology"/>
<evidence type="ECO:0000313" key="6">
    <source>
        <dbReference type="Proteomes" id="UP000320533"/>
    </source>
</evidence>
<evidence type="ECO:0000256" key="2">
    <source>
        <dbReference type="ARBA" id="ARBA00022801"/>
    </source>
</evidence>
<reference evidence="5 6" key="1">
    <citation type="submission" date="2019-06" db="EMBL/GenBank/DDBJ databases">
        <title>Complete genome sequence of Bacteroides uniformis NBRC 113350.</title>
        <authorList>
            <person name="Miura T."/>
            <person name="Furukawa M."/>
            <person name="Shimamura M."/>
            <person name="Ohyama Y."/>
            <person name="Yamazoe A."/>
            <person name="Kawasaki H."/>
        </authorList>
    </citation>
    <scope>NUCLEOTIDE SEQUENCE [LARGE SCALE GENOMIC DNA]</scope>
    <source>
        <strain evidence="5 6">NBRC 113350</strain>
    </source>
</reference>
<dbReference type="InterPro" id="IPR008928">
    <property type="entry name" value="6-hairpin_glycosidase_sf"/>
</dbReference>
<comment type="similarity">
    <text evidence="1">Belongs to the 'GDSL' lipolytic enzyme family.</text>
</comment>
<evidence type="ECO:0000256" key="3">
    <source>
        <dbReference type="SAM" id="SignalP"/>
    </source>
</evidence>
<dbReference type="InterPro" id="IPR010905">
    <property type="entry name" value="Glyco_hydro_88"/>
</dbReference>
<feature type="chain" id="PRO_5021392436" description="SGNH hydrolase-type esterase domain-containing protein" evidence="3">
    <location>
        <begin position="24"/>
        <end position="730"/>
    </location>
</feature>
<dbReference type="Proteomes" id="UP000320533">
    <property type="component" value="Chromosome"/>
</dbReference>
<accession>A0A4Y1VE57</accession>
<dbReference type="Gene3D" id="1.50.10.10">
    <property type="match status" value="1"/>
</dbReference>